<sequence length="225" mass="25297">MRQVDNRKSTPHELSVGDPSDFYFTNLMLKEESCALAVAPHHFYAGETSVATRRRGLFCISSRALSVKLVRISRSSPLRRLCLVLEGLVSPQNPEFKPALCPIQTPVSGGDNPLEMRPAGRSCVAPDLQEQCNQNRTGQAEREIYLPTIELFLNLIFHNCSHSRGNVQRFVTAGLEAAVWDPRTSSSLFEFPLCLLYCREETQSTENSQRNVQSRQQLLLNSDQT</sequence>
<feature type="region of interest" description="Disordered" evidence="1">
    <location>
        <begin position="206"/>
        <end position="225"/>
    </location>
</feature>
<keyword evidence="3" id="KW-1185">Reference proteome</keyword>
<protein>
    <submittedName>
        <fullName evidence="2">Uncharacterized protein</fullName>
    </submittedName>
</protein>
<name>A0A315W084_GAMAF</name>
<evidence type="ECO:0000313" key="3">
    <source>
        <dbReference type="Proteomes" id="UP000250572"/>
    </source>
</evidence>
<evidence type="ECO:0000313" key="2">
    <source>
        <dbReference type="EMBL" id="PWA28135.1"/>
    </source>
</evidence>
<dbReference type="EMBL" id="NHOQ01000945">
    <property type="protein sequence ID" value="PWA28135.1"/>
    <property type="molecule type" value="Genomic_DNA"/>
</dbReference>
<organism evidence="2 3">
    <name type="scientific">Gambusia affinis</name>
    <name type="common">Western mosquitofish</name>
    <name type="synonym">Heterandria affinis</name>
    <dbReference type="NCBI Taxonomy" id="33528"/>
    <lineage>
        <taxon>Eukaryota</taxon>
        <taxon>Metazoa</taxon>
        <taxon>Chordata</taxon>
        <taxon>Craniata</taxon>
        <taxon>Vertebrata</taxon>
        <taxon>Euteleostomi</taxon>
        <taxon>Actinopterygii</taxon>
        <taxon>Neopterygii</taxon>
        <taxon>Teleostei</taxon>
        <taxon>Neoteleostei</taxon>
        <taxon>Acanthomorphata</taxon>
        <taxon>Ovalentaria</taxon>
        <taxon>Atherinomorphae</taxon>
        <taxon>Cyprinodontiformes</taxon>
        <taxon>Poeciliidae</taxon>
        <taxon>Poeciliinae</taxon>
        <taxon>Gambusia</taxon>
    </lineage>
</organism>
<dbReference type="Proteomes" id="UP000250572">
    <property type="component" value="Unassembled WGS sequence"/>
</dbReference>
<accession>A0A315W084</accession>
<reference evidence="2 3" key="1">
    <citation type="journal article" date="2018" name="G3 (Bethesda)">
        <title>A High-Quality Reference Genome for the Invasive Mosquitofish Gambusia affinis Using a Chicago Library.</title>
        <authorList>
            <person name="Hoffberg S.L."/>
            <person name="Troendle N.J."/>
            <person name="Glenn T.C."/>
            <person name="Mahmud O."/>
            <person name="Louha S."/>
            <person name="Chalopin D."/>
            <person name="Bennetzen J.L."/>
            <person name="Mauricio R."/>
        </authorList>
    </citation>
    <scope>NUCLEOTIDE SEQUENCE [LARGE SCALE GENOMIC DNA]</scope>
    <source>
        <strain evidence="2">NE01/NJP1002.9</strain>
        <tissue evidence="2">Muscle</tissue>
    </source>
</reference>
<gene>
    <name evidence="2" type="ORF">CCH79_00018274</name>
</gene>
<proteinExistence type="predicted"/>
<evidence type="ECO:0000256" key="1">
    <source>
        <dbReference type="SAM" id="MobiDB-lite"/>
    </source>
</evidence>
<dbReference type="AlphaFoldDB" id="A0A315W084"/>
<comment type="caution">
    <text evidence="2">The sequence shown here is derived from an EMBL/GenBank/DDBJ whole genome shotgun (WGS) entry which is preliminary data.</text>
</comment>